<evidence type="ECO:0000313" key="1">
    <source>
        <dbReference type="EMBL" id="RUL77522.1"/>
    </source>
</evidence>
<protein>
    <submittedName>
        <fullName evidence="1">Uncharacterized protein</fullName>
    </submittedName>
</protein>
<sequence length="201" mass="22388">MGYSVDNVKAWIGEATLTKWTQMSVTNIPKPDGGYTYTADNLQATNTSGAATAWIAGKVKELKSDVSEFGGAQMIGGFWIKLGAITEKTKIGRCLHMSGLAVFHLLDNTNFDNVTIQVVGSTVFDHHFVLLDIYHAGDKKKQCFVVDIWQGRVDKSNNFVYTDASHPYYRHGKLKTYFEFVLGASQRQLDRSLITQAKQVN</sequence>
<proteinExistence type="predicted"/>
<keyword evidence="2" id="KW-1185">Reference proteome</keyword>
<gene>
    <name evidence="1" type="ORF">EKH80_06435</name>
</gene>
<evidence type="ECO:0000313" key="2">
    <source>
        <dbReference type="Proteomes" id="UP000274358"/>
    </source>
</evidence>
<dbReference type="EMBL" id="RYYV01000004">
    <property type="protein sequence ID" value="RUL77522.1"/>
    <property type="molecule type" value="Genomic_DNA"/>
</dbReference>
<dbReference type="RefSeq" id="WP_126683917.1">
    <property type="nucleotide sequence ID" value="NZ_RYYV01000004.1"/>
</dbReference>
<dbReference type="AlphaFoldDB" id="A0A432M7N4"/>
<comment type="caution">
    <text evidence="1">The sequence shown here is derived from an EMBL/GenBank/DDBJ whole genome shotgun (WGS) entry which is preliminary data.</text>
</comment>
<reference evidence="1 2" key="1">
    <citation type="submission" date="2018-12" db="EMBL/GenBank/DDBJ databases">
        <title>Dyella dinghuensis sp. nov. DHOA06 and Dyella choica sp. nov. 4M-K27, isolated from forest soil.</title>
        <authorList>
            <person name="Qiu L.-H."/>
            <person name="Gao Z.-H."/>
        </authorList>
    </citation>
    <scope>NUCLEOTIDE SEQUENCE [LARGE SCALE GENOMIC DNA]</scope>
    <source>
        <strain evidence="1 2">4M-K27</strain>
    </source>
</reference>
<accession>A0A432M7N4</accession>
<organism evidence="1 2">
    <name type="scientific">Dyella choica</name>
    <dbReference type="NCBI Taxonomy" id="1927959"/>
    <lineage>
        <taxon>Bacteria</taxon>
        <taxon>Pseudomonadati</taxon>
        <taxon>Pseudomonadota</taxon>
        <taxon>Gammaproteobacteria</taxon>
        <taxon>Lysobacterales</taxon>
        <taxon>Rhodanobacteraceae</taxon>
        <taxon>Dyella</taxon>
    </lineage>
</organism>
<dbReference type="Proteomes" id="UP000274358">
    <property type="component" value="Unassembled WGS sequence"/>
</dbReference>
<name>A0A432M7N4_9GAMM</name>